<evidence type="ECO:0000256" key="2">
    <source>
        <dbReference type="ARBA" id="ARBA00023295"/>
    </source>
</evidence>
<dbReference type="GO" id="GO:0005975">
    <property type="term" value="P:carbohydrate metabolic process"/>
    <property type="evidence" value="ECO:0007669"/>
    <property type="project" value="InterPro"/>
</dbReference>
<dbReference type="InterPro" id="IPR013780">
    <property type="entry name" value="Glyco_hydro_b"/>
</dbReference>
<dbReference type="EMBL" id="BAEN01000035">
    <property type="protein sequence ID" value="GAC14306.1"/>
    <property type="molecule type" value="Genomic_DNA"/>
</dbReference>
<proteinExistence type="predicted"/>
<dbReference type="InterPro" id="IPR019492">
    <property type="entry name" value="Cyclo-malto-dextrinase_C"/>
</dbReference>
<dbReference type="PANTHER" id="PTHR10357:SF210">
    <property type="entry name" value="MALTODEXTRIN GLUCOSIDASE"/>
    <property type="match status" value="1"/>
</dbReference>
<dbReference type="SUPFAM" id="SSF81296">
    <property type="entry name" value="E set domains"/>
    <property type="match status" value="1"/>
</dbReference>
<dbReference type="STRING" id="1127673.GLIP_1673"/>
<dbReference type="PANTHER" id="PTHR10357">
    <property type="entry name" value="ALPHA-AMYLASE FAMILY MEMBER"/>
    <property type="match status" value="1"/>
</dbReference>
<keyword evidence="2" id="KW-0326">Glycosidase</keyword>
<dbReference type="InterPro" id="IPR013783">
    <property type="entry name" value="Ig-like_fold"/>
</dbReference>
<accession>K6XRM8</accession>
<dbReference type="SUPFAM" id="SSF51011">
    <property type="entry name" value="Glycosyl hydrolase domain"/>
    <property type="match status" value="1"/>
</dbReference>
<gene>
    <name evidence="5" type="ORF">GLIP_1673</name>
</gene>
<dbReference type="SMART" id="SM00642">
    <property type="entry name" value="Aamy"/>
    <property type="match status" value="1"/>
</dbReference>
<dbReference type="Pfam" id="PF10438">
    <property type="entry name" value="Cyc-maltodext_C"/>
    <property type="match status" value="1"/>
</dbReference>
<evidence type="ECO:0000256" key="1">
    <source>
        <dbReference type="ARBA" id="ARBA00022801"/>
    </source>
</evidence>
<keyword evidence="1" id="KW-0378">Hydrolase</keyword>
<dbReference type="CDD" id="cd11340">
    <property type="entry name" value="AmyAc_bac_CMD_like_3"/>
    <property type="match status" value="1"/>
</dbReference>
<evidence type="ECO:0000313" key="6">
    <source>
        <dbReference type="Proteomes" id="UP000006334"/>
    </source>
</evidence>
<evidence type="ECO:0000259" key="4">
    <source>
        <dbReference type="SMART" id="SM00642"/>
    </source>
</evidence>
<keyword evidence="6" id="KW-1185">Reference proteome</keyword>
<dbReference type="RefSeq" id="WP_008844122.1">
    <property type="nucleotide sequence ID" value="NZ_BAEN01000035.1"/>
</dbReference>
<dbReference type="Proteomes" id="UP000006334">
    <property type="component" value="Unassembled WGS sequence"/>
</dbReference>
<evidence type="ECO:0000256" key="3">
    <source>
        <dbReference type="SAM" id="SignalP"/>
    </source>
</evidence>
<evidence type="ECO:0000313" key="5">
    <source>
        <dbReference type="EMBL" id="GAC14306.1"/>
    </source>
</evidence>
<name>K6XRM8_9ALTE</name>
<dbReference type="InterPro" id="IPR006047">
    <property type="entry name" value="GH13_cat_dom"/>
</dbReference>
<dbReference type="Gene3D" id="2.60.40.1180">
    <property type="entry name" value="Golgi alpha-mannosidase II"/>
    <property type="match status" value="1"/>
</dbReference>
<comment type="caution">
    <text evidence="5">The sequence shown here is derived from an EMBL/GenBank/DDBJ whole genome shotgun (WGS) entry which is preliminary data.</text>
</comment>
<organism evidence="5 6">
    <name type="scientific">Aliiglaciecola lipolytica E3</name>
    <dbReference type="NCBI Taxonomy" id="1127673"/>
    <lineage>
        <taxon>Bacteria</taxon>
        <taxon>Pseudomonadati</taxon>
        <taxon>Pseudomonadota</taxon>
        <taxon>Gammaproteobacteria</taxon>
        <taxon>Alteromonadales</taxon>
        <taxon>Alteromonadaceae</taxon>
        <taxon>Aliiglaciecola</taxon>
    </lineage>
</organism>
<feature type="chain" id="PRO_5003900544" description="Glycosyl hydrolase family 13 catalytic domain-containing protein" evidence="3">
    <location>
        <begin position="28"/>
        <end position="627"/>
    </location>
</feature>
<feature type="signal peptide" evidence="3">
    <location>
        <begin position="1"/>
        <end position="27"/>
    </location>
</feature>
<dbReference type="AlphaFoldDB" id="K6XRM8"/>
<reference evidence="5 6" key="1">
    <citation type="journal article" date="2017" name="Antonie Van Leeuwenhoek">
        <title>Rhizobium rhizosphaerae sp. nov., a novel species isolated from rice rhizosphere.</title>
        <authorList>
            <person name="Zhao J.J."/>
            <person name="Zhang J."/>
            <person name="Zhang R.J."/>
            <person name="Zhang C.W."/>
            <person name="Yin H.Q."/>
            <person name="Zhang X.X."/>
        </authorList>
    </citation>
    <scope>NUCLEOTIDE SEQUENCE [LARGE SCALE GENOMIC DNA]</scope>
    <source>
        <strain evidence="5 6">E3</strain>
    </source>
</reference>
<keyword evidence="3" id="KW-0732">Signal</keyword>
<protein>
    <recommendedName>
        <fullName evidence="4">Glycosyl hydrolase family 13 catalytic domain-containing protein</fullName>
    </recommendedName>
</protein>
<dbReference type="SUPFAM" id="SSF51445">
    <property type="entry name" value="(Trans)glycosidases"/>
    <property type="match status" value="1"/>
</dbReference>
<dbReference type="eggNOG" id="COG0366">
    <property type="taxonomic scope" value="Bacteria"/>
</dbReference>
<dbReference type="InterPro" id="IPR014756">
    <property type="entry name" value="Ig_E-set"/>
</dbReference>
<sequence length="627" mass="71808">MIKRLSFALFYTLMVFEFLTGQSDAHAAETKKTDLIEHLEPAFWWVGMHHPELQILVHGDNLGLTRPQIQYPGISVKSVERTDNPNYLFINLSIAKNTEAGRFDIQFFAENRLLTSFQYQLKSRKANSAKREGFGSKDVIYLITPDRFANGDPNNDSITTLKEQQNRNKVGGRHGGDLQGILANLDYIEDMGFTQIWTMPIMLNDMPNYSYHGYSTTDYYQVDPRFGSNALYAELSQRAAKRGIGIIQDVILNHIGSEHWWMNDKPSQDWINNDGKFSPTSHRREALHDPHAVESDVTGFNDGWFVPTMPDLNQKNPLLANYLIQNSIWWIEYANLSGLRVDTYSYSDMAFLSDWTKRVMLEYPNLNIVGEEWSVNPAIVSFWQQGSERHSDYQSWLPSVMDFPTQANLIKALTGLETWSTGLLKLYETLTNDFLYGDPYNLVVFADNHDMSRIYSQLNENEALFKMAMTYILTTRGIPQVFYGTEVLMANRGTDDHGVIRSDFPGGWQGDKVNAFTRVGLTKSQLEIQTLFKTLLNWRKTSSAITEGKLKHYAPQNGVYVYFRYTQKQTVMVILNKNDKSMELSLGRFSEMLGNAKQGTDILRKTEVALTDKVKLESMSATILELR</sequence>
<dbReference type="Gene3D" id="2.60.40.10">
    <property type="entry name" value="Immunoglobulins"/>
    <property type="match status" value="1"/>
</dbReference>
<dbReference type="InterPro" id="IPR017853">
    <property type="entry name" value="GH"/>
</dbReference>
<dbReference type="Pfam" id="PF09087">
    <property type="entry name" value="Cyc-maltodext_N"/>
    <property type="match status" value="1"/>
</dbReference>
<dbReference type="Pfam" id="PF00128">
    <property type="entry name" value="Alpha-amylase"/>
    <property type="match status" value="1"/>
</dbReference>
<dbReference type="GO" id="GO:0016798">
    <property type="term" value="F:hydrolase activity, acting on glycosyl bonds"/>
    <property type="evidence" value="ECO:0007669"/>
    <property type="project" value="UniProtKB-KW"/>
</dbReference>
<dbReference type="Gene3D" id="3.20.20.80">
    <property type="entry name" value="Glycosidases"/>
    <property type="match status" value="1"/>
</dbReference>
<feature type="domain" description="Glycosyl hydrolase family 13 catalytic" evidence="4">
    <location>
        <begin position="142"/>
        <end position="539"/>
    </location>
</feature>
<dbReference type="InterPro" id="IPR015171">
    <property type="entry name" value="Cyc-maltodext_N"/>
</dbReference>